<dbReference type="Pfam" id="PF00059">
    <property type="entry name" value="Lectin_C"/>
    <property type="match status" value="1"/>
</dbReference>
<dbReference type="PROSITE" id="PS00615">
    <property type="entry name" value="C_TYPE_LECTIN_1"/>
    <property type="match status" value="1"/>
</dbReference>
<dbReference type="InterPro" id="IPR016186">
    <property type="entry name" value="C-type_lectin-like/link_sf"/>
</dbReference>
<dbReference type="InterPro" id="IPR016187">
    <property type="entry name" value="CTDL_fold"/>
</dbReference>
<dbReference type="SUPFAM" id="SSF56436">
    <property type="entry name" value="C-type lectin-like"/>
    <property type="match status" value="1"/>
</dbReference>
<evidence type="ECO:0000313" key="3">
    <source>
        <dbReference type="EMBL" id="VDD85119.1"/>
    </source>
</evidence>
<gene>
    <name evidence="3" type="ORF">EVEC_LOCUS262</name>
</gene>
<dbReference type="Proteomes" id="UP000274131">
    <property type="component" value="Unassembled WGS sequence"/>
</dbReference>
<dbReference type="AlphaFoldDB" id="A0A0N4UT47"/>
<dbReference type="OrthoDB" id="5781734at2759"/>
<accession>A0A0N4UT47</accession>
<proteinExistence type="predicted"/>
<keyword evidence="4" id="KW-1185">Reference proteome</keyword>
<dbReference type="InterPro" id="IPR050111">
    <property type="entry name" value="C-type_lectin/snaclec_domain"/>
</dbReference>
<dbReference type="WBParaSite" id="EVEC_0000038301-mRNA-1">
    <property type="protein sequence ID" value="EVEC_0000038301-mRNA-1"/>
    <property type="gene ID" value="EVEC_0000038301"/>
</dbReference>
<reference evidence="5" key="1">
    <citation type="submission" date="2017-02" db="UniProtKB">
        <authorList>
            <consortium name="WormBaseParasite"/>
        </authorList>
    </citation>
    <scope>IDENTIFICATION</scope>
</reference>
<dbReference type="InterPro" id="IPR018378">
    <property type="entry name" value="C-type_lectin_CS"/>
</dbReference>
<name>A0A0N4UT47_ENTVE</name>
<protein>
    <submittedName>
        <fullName evidence="5">C-type lectin domain-containing protein</fullName>
    </submittedName>
</protein>
<dbReference type="PANTHER" id="PTHR22803">
    <property type="entry name" value="MANNOSE, PHOSPHOLIPASE, LECTIN RECEPTOR RELATED"/>
    <property type="match status" value="1"/>
</dbReference>
<reference evidence="3 4" key="2">
    <citation type="submission" date="2018-10" db="EMBL/GenBank/DDBJ databases">
        <authorList>
            <consortium name="Pathogen Informatics"/>
        </authorList>
    </citation>
    <scope>NUCLEOTIDE SEQUENCE [LARGE SCALE GENOMIC DNA]</scope>
</reference>
<organism evidence="5">
    <name type="scientific">Enterobius vermicularis</name>
    <name type="common">Human pinworm</name>
    <dbReference type="NCBI Taxonomy" id="51028"/>
    <lineage>
        <taxon>Eukaryota</taxon>
        <taxon>Metazoa</taxon>
        <taxon>Ecdysozoa</taxon>
        <taxon>Nematoda</taxon>
        <taxon>Chromadorea</taxon>
        <taxon>Rhabditida</taxon>
        <taxon>Spirurina</taxon>
        <taxon>Oxyuridomorpha</taxon>
        <taxon>Oxyuroidea</taxon>
        <taxon>Oxyuridae</taxon>
        <taxon>Enterobius</taxon>
    </lineage>
</organism>
<evidence type="ECO:0000313" key="5">
    <source>
        <dbReference type="WBParaSite" id="EVEC_0000038301-mRNA-1"/>
    </source>
</evidence>
<dbReference type="InterPro" id="IPR001304">
    <property type="entry name" value="C-type_lectin-like"/>
</dbReference>
<dbReference type="PROSITE" id="PS50041">
    <property type="entry name" value="C_TYPE_LECTIN_2"/>
    <property type="match status" value="1"/>
</dbReference>
<evidence type="ECO:0000259" key="2">
    <source>
        <dbReference type="PROSITE" id="PS50041"/>
    </source>
</evidence>
<dbReference type="EMBL" id="UXUI01000217">
    <property type="protein sequence ID" value="VDD85119.1"/>
    <property type="molecule type" value="Genomic_DNA"/>
</dbReference>
<dbReference type="Gene3D" id="3.10.100.10">
    <property type="entry name" value="Mannose-Binding Protein A, subunit A"/>
    <property type="match status" value="1"/>
</dbReference>
<feature type="domain" description="C-type lectin" evidence="2">
    <location>
        <begin position="18"/>
        <end position="95"/>
    </location>
</feature>
<keyword evidence="1" id="KW-1015">Disulfide bond</keyword>
<evidence type="ECO:0000313" key="4">
    <source>
        <dbReference type="Proteomes" id="UP000274131"/>
    </source>
</evidence>
<evidence type="ECO:0000256" key="1">
    <source>
        <dbReference type="ARBA" id="ARBA00023157"/>
    </source>
</evidence>
<sequence length="112" mass="13683">KSAKLYFNQTGRSRRQDDLLSAIQFKKNFWQQKLLFKEFWIGLEKQSNERWSWTDNSPFDFKQWGFMQPDNCCGTNVKWHWFDVSCGLTHGFLCKYNPLCRRYCAYQYRQVL</sequence>